<dbReference type="InterPro" id="IPR053195">
    <property type="entry name" value="Bax-like"/>
</dbReference>
<evidence type="ECO:0000313" key="2">
    <source>
        <dbReference type="EMBL" id="PCJ39617.1"/>
    </source>
</evidence>
<reference evidence="3" key="1">
    <citation type="submission" date="2017-08" db="EMBL/GenBank/DDBJ databases">
        <title>A dynamic microbial community with high functional redundancy inhabits the cold, oxic subseafloor aquifer.</title>
        <authorList>
            <person name="Tully B.J."/>
            <person name="Wheat C.G."/>
            <person name="Glazer B.T."/>
            <person name="Huber J.A."/>
        </authorList>
    </citation>
    <scope>NUCLEOTIDE SEQUENCE [LARGE SCALE GENOMIC DNA]</scope>
</reference>
<dbReference type="AlphaFoldDB" id="A0A2A5C734"/>
<dbReference type="Gene3D" id="1.10.530.10">
    <property type="match status" value="1"/>
</dbReference>
<evidence type="ECO:0000313" key="3">
    <source>
        <dbReference type="Proteomes" id="UP000228987"/>
    </source>
</evidence>
<accession>A0A2A5C734</accession>
<dbReference type="InterPro" id="IPR002901">
    <property type="entry name" value="MGlyc_endo_b_GlcNAc-like_dom"/>
</dbReference>
<comment type="caution">
    <text evidence="2">The sequence shown here is derived from an EMBL/GenBank/DDBJ whole genome shotgun (WGS) entry which is preliminary data.</text>
</comment>
<proteinExistence type="predicted"/>
<dbReference type="PANTHER" id="PTHR40572:SF1">
    <property type="entry name" value="PROTEIN BAX"/>
    <property type="match status" value="1"/>
</dbReference>
<feature type="domain" description="Mannosyl-glycoprotein endo-beta-N-acetylglucosamidase-like" evidence="1">
    <location>
        <begin position="129"/>
        <end position="262"/>
    </location>
</feature>
<dbReference type="Pfam" id="PF01832">
    <property type="entry name" value="Glucosaminidase"/>
    <property type="match status" value="1"/>
</dbReference>
<gene>
    <name evidence="2" type="ORF">COA71_13300</name>
</gene>
<dbReference type="Proteomes" id="UP000228987">
    <property type="component" value="Unassembled WGS sequence"/>
</dbReference>
<protein>
    <recommendedName>
        <fullName evidence="1">Mannosyl-glycoprotein endo-beta-N-acetylglucosamidase-like domain-containing protein</fullName>
    </recommendedName>
</protein>
<dbReference type="PANTHER" id="PTHR40572">
    <property type="entry name" value="PROTEIN BAX"/>
    <property type="match status" value="1"/>
</dbReference>
<dbReference type="GO" id="GO:0004040">
    <property type="term" value="F:amidase activity"/>
    <property type="evidence" value="ECO:0007669"/>
    <property type="project" value="InterPro"/>
</dbReference>
<evidence type="ECO:0000259" key="1">
    <source>
        <dbReference type="Pfam" id="PF01832"/>
    </source>
</evidence>
<organism evidence="2 3">
    <name type="scientific">SAR86 cluster bacterium</name>
    <dbReference type="NCBI Taxonomy" id="2030880"/>
    <lineage>
        <taxon>Bacteria</taxon>
        <taxon>Pseudomonadati</taxon>
        <taxon>Pseudomonadota</taxon>
        <taxon>Gammaproteobacteria</taxon>
        <taxon>SAR86 cluster</taxon>
    </lineage>
</organism>
<dbReference type="EMBL" id="NVWI01000013">
    <property type="protein sequence ID" value="PCJ39617.1"/>
    <property type="molecule type" value="Genomic_DNA"/>
</dbReference>
<sequence length="271" mass="31213">MAKTLKSYRPQLSYLFFLAFLFIAAISLQPEPTGSSVEMPLDTTTEIQNIPDFAAIRDIVEKKSNFFNFLSPYINTVNQQILLQRNKLISLQEKITNGLSLSRNEMNYLSDLRVEYELENEALNTRNLINRLLKRVDIIPSSLALAQAANESAWGTSRFAREGNNFYGQWCYTEGCGIIPRMRNEGARHEVRRFDSVFDSVEAYIMNLNTFPNYQKLRDIRQQIRQGGRAIDGISLSEGLDTYSSRGNEYIFELQSMIYSNNLLELDRRDA</sequence>
<name>A0A2A5C734_9GAMM</name>